<dbReference type="Pfam" id="PF12352">
    <property type="entry name" value="V-SNARE_C"/>
    <property type="match status" value="1"/>
</dbReference>
<keyword evidence="3" id="KW-0813">Transport</keyword>
<reference evidence="11" key="2">
    <citation type="submission" date="2025-08" db="UniProtKB">
        <authorList>
            <consortium name="Ensembl"/>
        </authorList>
    </citation>
    <scope>IDENTIFICATION</scope>
</reference>
<dbReference type="InterPro" id="IPR000727">
    <property type="entry name" value="T_SNARE_dom"/>
</dbReference>
<keyword evidence="6 9" id="KW-1133">Transmembrane helix</keyword>
<evidence type="ECO:0000256" key="8">
    <source>
        <dbReference type="ARBA" id="ARBA00023136"/>
    </source>
</evidence>
<dbReference type="SUPFAM" id="SSF58038">
    <property type="entry name" value="SNARE fusion complex"/>
    <property type="match status" value="1"/>
</dbReference>
<dbReference type="Ensembl" id="ENSCSAVT00000006289.1">
    <property type="protein sequence ID" value="ENSCSAVP00000006211.1"/>
    <property type="gene ID" value="ENSCSAVG00000003705.1"/>
</dbReference>
<dbReference type="GO" id="GO:0016236">
    <property type="term" value="P:macroautophagy"/>
    <property type="evidence" value="ECO:0007669"/>
    <property type="project" value="TreeGrafter"/>
</dbReference>
<dbReference type="GO" id="GO:0015031">
    <property type="term" value="P:protein transport"/>
    <property type="evidence" value="ECO:0007669"/>
    <property type="project" value="UniProtKB-KW"/>
</dbReference>
<dbReference type="Proteomes" id="UP000007875">
    <property type="component" value="Unassembled WGS sequence"/>
</dbReference>
<evidence type="ECO:0000256" key="2">
    <source>
        <dbReference type="ARBA" id="ARBA00006108"/>
    </source>
</evidence>
<keyword evidence="12" id="KW-1185">Reference proteome</keyword>
<dbReference type="GO" id="GO:0031902">
    <property type="term" value="C:late endosome membrane"/>
    <property type="evidence" value="ECO:0007669"/>
    <property type="project" value="TreeGrafter"/>
</dbReference>
<dbReference type="GO" id="GO:0005789">
    <property type="term" value="C:endoplasmic reticulum membrane"/>
    <property type="evidence" value="ECO:0007669"/>
    <property type="project" value="TreeGrafter"/>
</dbReference>
<dbReference type="GO" id="GO:0005829">
    <property type="term" value="C:cytosol"/>
    <property type="evidence" value="ECO:0007669"/>
    <property type="project" value="GOC"/>
</dbReference>
<evidence type="ECO:0000256" key="7">
    <source>
        <dbReference type="ARBA" id="ARBA00023054"/>
    </source>
</evidence>
<dbReference type="GO" id="GO:1903076">
    <property type="term" value="P:regulation of protein localization to plasma membrane"/>
    <property type="evidence" value="ECO:0007669"/>
    <property type="project" value="TreeGrafter"/>
</dbReference>
<keyword evidence="8 9" id="KW-0472">Membrane</keyword>
<keyword evidence="7" id="KW-0175">Coiled coil</keyword>
<comment type="subcellular location">
    <subcellularLocation>
        <location evidence="1">Membrane</location>
        <topology evidence="1">Single-pass type IV membrane protein</topology>
    </subcellularLocation>
</comment>
<evidence type="ECO:0000256" key="4">
    <source>
        <dbReference type="ARBA" id="ARBA00022692"/>
    </source>
</evidence>
<evidence type="ECO:0000256" key="6">
    <source>
        <dbReference type="ARBA" id="ARBA00022989"/>
    </source>
</evidence>
<evidence type="ECO:0000256" key="5">
    <source>
        <dbReference type="ARBA" id="ARBA00022927"/>
    </source>
</evidence>
<sequence>MPEERQKLEREVNRKYSQAEVYIKDLENEIYQAPISFQAGMNREIKQLKFDLESIILNLQHKSSYMRQASYGRGSTSRYSSNHQEKGQSNMLFGQQSMQRASESITRSKIIAAESEDIGNEVLNNLGQQREQLHNTRDRLEHTDTELSRTARLLRSINVNILSNKIFLICLIFLELGVIGYLIYRDFIQ</sequence>
<feature type="transmembrane region" description="Helical" evidence="9">
    <location>
        <begin position="166"/>
        <end position="184"/>
    </location>
</feature>
<evidence type="ECO:0000259" key="10">
    <source>
        <dbReference type="SMART" id="SM00397"/>
    </source>
</evidence>
<dbReference type="CDD" id="cd15890">
    <property type="entry name" value="SNARE_Vti1b"/>
    <property type="match status" value="1"/>
</dbReference>
<evidence type="ECO:0000256" key="3">
    <source>
        <dbReference type="ARBA" id="ARBA00022448"/>
    </source>
</evidence>
<dbReference type="FunFam" id="1.20.5.110:FF:000002">
    <property type="entry name" value="Vesicle transport through interaction with t-SNAREsB"/>
    <property type="match status" value="1"/>
</dbReference>
<dbReference type="GO" id="GO:0006891">
    <property type="term" value="P:intra-Golgi vesicle-mediated transport"/>
    <property type="evidence" value="ECO:0007669"/>
    <property type="project" value="TreeGrafter"/>
</dbReference>
<dbReference type="GO" id="GO:0012507">
    <property type="term" value="C:ER to Golgi transport vesicle membrane"/>
    <property type="evidence" value="ECO:0007669"/>
    <property type="project" value="TreeGrafter"/>
</dbReference>
<dbReference type="InterPro" id="IPR010989">
    <property type="entry name" value="SNARE"/>
</dbReference>
<protein>
    <recommendedName>
        <fullName evidence="10">t-SNARE coiled-coil homology domain-containing protein</fullName>
    </recommendedName>
</protein>
<dbReference type="GO" id="GO:0042147">
    <property type="term" value="P:retrograde transport, endosome to Golgi"/>
    <property type="evidence" value="ECO:0007669"/>
    <property type="project" value="TreeGrafter"/>
</dbReference>
<dbReference type="PANTHER" id="PTHR21230">
    <property type="entry name" value="VESICLE TRANSPORT V-SNARE PROTEIN VTI1-RELATED"/>
    <property type="match status" value="1"/>
</dbReference>
<name>H2YLK9_CIOSA</name>
<reference evidence="11" key="3">
    <citation type="submission" date="2025-09" db="UniProtKB">
        <authorList>
            <consortium name="Ensembl"/>
        </authorList>
    </citation>
    <scope>IDENTIFICATION</scope>
</reference>
<dbReference type="SMART" id="SM00397">
    <property type="entry name" value="t_SNARE"/>
    <property type="match status" value="1"/>
</dbReference>
<keyword evidence="5" id="KW-0653">Protein transport</keyword>
<evidence type="ECO:0000256" key="1">
    <source>
        <dbReference type="ARBA" id="ARBA00004211"/>
    </source>
</evidence>
<organism evidence="11 12">
    <name type="scientific">Ciona savignyi</name>
    <name type="common">Pacific transparent sea squirt</name>
    <dbReference type="NCBI Taxonomy" id="51511"/>
    <lineage>
        <taxon>Eukaryota</taxon>
        <taxon>Metazoa</taxon>
        <taxon>Chordata</taxon>
        <taxon>Tunicata</taxon>
        <taxon>Ascidiacea</taxon>
        <taxon>Phlebobranchia</taxon>
        <taxon>Cionidae</taxon>
        <taxon>Ciona</taxon>
    </lineage>
</organism>
<evidence type="ECO:0000256" key="9">
    <source>
        <dbReference type="SAM" id="Phobius"/>
    </source>
</evidence>
<dbReference type="GO" id="GO:0000149">
    <property type="term" value="F:SNARE binding"/>
    <property type="evidence" value="ECO:0007669"/>
    <property type="project" value="TreeGrafter"/>
</dbReference>
<accession>H2YLK9</accession>
<dbReference type="GO" id="GO:0031201">
    <property type="term" value="C:SNARE complex"/>
    <property type="evidence" value="ECO:0007669"/>
    <property type="project" value="TreeGrafter"/>
</dbReference>
<dbReference type="InterPro" id="IPR038407">
    <property type="entry name" value="v-SNARE_N_sf"/>
</dbReference>
<evidence type="ECO:0000313" key="12">
    <source>
        <dbReference type="Proteomes" id="UP000007875"/>
    </source>
</evidence>
<proteinExistence type="inferred from homology"/>
<dbReference type="GeneTree" id="ENSGT00950000183192"/>
<dbReference type="GO" id="GO:0048280">
    <property type="term" value="P:vesicle fusion with Golgi apparatus"/>
    <property type="evidence" value="ECO:0007669"/>
    <property type="project" value="TreeGrafter"/>
</dbReference>
<dbReference type="AlphaFoldDB" id="H2YLK9"/>
<dbReference type="PANTHER" id="PTHR21230:SF89">
    <property type="entry name" value="VESICLE TRANSPORT THROUGH INTERACTION WITH T-SNARES HOMOLOG 1B"/>
    <property type="match status" value="1"/>
</dbReference>
<dbReference type="GO" id="GO:0006896">
    <property type="term" value="P:Golgi to vacuole transport"/>
    <property type="evidence" value="ECO:0007669"/>
    <property type="project" value="TreeGrafter"/>
</dbReference>
<dbReference type="GO" id="GO:0005794">
    <property type="term" value="C:Golgi apparatus"/>
    <property type="evidence" value="ECO:0007669"/>
    <property type="project" value="TreeGrafter"/>
</dbReference>
<evidence type="ECO:0000313" key="11">
    <source>
        <dbReference type="Ensembl" id="ENSCSAVP00000006211.1"/>
    </source>
</evidence>
<reference evidence="12" key="1">
    <citation type="submission" date="2003-08" db="EMBL/GenBank/DDBJ databases">
        <authorList>
            <person name="Birren B."/>
            <person name="Nusbaum C."/>
            <person name="Abebe A."/>
            <person name="Abouelleil A."/>
            <person name="Adekoya E."/>
            <person name="Ait-zahra M."/>
            <person name="Allen N."/>
            <person name="Allen T."/>
            <person name="An P."/>
            <person name="Anderson M."/>
            <person name="Anderson S."/>
            <person name="Arachchi H."/>
            <person name="Armbruster J."/>
            <person name="Bachantsang P."/>
            <person name="Baldwin J."/>
            <person name="Barry A."/>
            <person name="Bayul T."/>
            <person name="Blitshsteyn B."/>
            <person name="Bloom T."/>
            <person name="Blye J."/>
            <person name="Boguslavskiy L."/>
            <person name="Borowsky M."/>
            <person name="Boukhgalter B."/>
            <person name="Brunache A."/>
            <person name="Butler J."/>
            <person name="Calixte N."/>
            <person name="Calvo S."/>
            <person name="Camarata J."/>
            <person name="Campo K."/>
            <person name="Chang J."/>
            <person name="Cheshatsang Y."/>
            <person name="Citroen M."/>
            <person name="Collymore A."/>
            <person name="Considine T."/>
            <person name="Cook A."/>
            <person name="Cooke P."/>
            <person name="Corum B."/>
            <person name="Cuomo C."/>
            <person name="David R."/>
            <person name="Dawoe T."/>
            <person name="Degray S."/>
            <person name="Dodge S."/>
            <person name="Dooley K."/>
            <person name="Dorje P."/>
            <person name="Dorjee K."/>
            <person name="Dorris L."/>
            <person name="Duffey N."/>
            <person name="Dupes A."/>
            <person name="Elkins T."/>
            <person name="Engels R."/>
            <person name="Erickson J."/>
            <person name="Farina A."/>
            <person name="Faro S."/>
            <person name="Ferreira P."/>
            <person name="Fischer H."/>
            <person name="Fitzgerald M."/>
            <person name="Foley K."/>
            <person name="Gage D."/>
            <person name="Galagan J."/>
            <person name="Gearin G."/>
            <person name="Gnerre S."/>
            <person name="Gnirke A."/>
            <person name="Goyette A."/>
            <person name="Graham J."/>
            <person name="Grandbois E."/>
            <person name="Gyaltsen K."/>
            <person name="Hafez N."/>
            <person name="Hagopian D."/>
            <person name="Hagos B."/>
            <person name="Hall J."/>
            <person name="Hatcher B."/>
            <person name="Heller A."/>
            <person name="Higgins H."/>
            <person name="Honan T."/>
            <person name="Horn A."/>
            <person name="Houde N."/>
            <person name="Hughes L."/>
            <person name="Hulme W."/>
            <person name="Husby E."/>
            <person name="Iliev I."/>
            <person name="Jaffe D."/>
            <person name="Jones C."/>
            <person name="Kamal M."/>
            <person name="Kamat A."/>
            <person name="Kamvysselis M."/>
            <person name="Karlsson E."/>
            <person name="Kells C."/>
            <person name="Kieu A."/>
            <person name="Kisner P."/>
            <person name="Kodira C."/>
            <person name="Kulbokas E."/>
            <person name="Labutti K."/>
            <person name="Lama D."/>
            <person name="Landers T."/>
            <person name="Leger J."/>
            <person name="Levine S."/>
            <person name="Lewis D."/>
            <person name="Lewis T."/>
            <person name="Lindblad-toh K."/>
            <person name="Liu X."/>
            <person name="Lokyitsang T."/>
            <person name="Lokyitsang Y."/>
            <person name="Lucien O."/>
            <person name="Lui A."/>
            <person name="Ma L.J."/>
            <person name="Mabbitt R."/>
            <person name="Macdonald J."/>
            <person name="Maclean C."/>
            <person name="Major J."/>
            <person name="Manning J."/>
            <person name="Marabella R."/>
            <person name="Maru K."/>
            <person name="Matthews C."/>
            <person name="Mauceli E."/>
            <person name="Mccarthy M."/>
            <person name="Mcdonough S."/>
            <person name="Mcghee T."/>
            <person name="Meldrim J."/>
            <person name="Meneus L."/>
            <person name="Mesirov J."/>
            <person name="Mihalev A."/>
            <person name="Mihova T."/>
            <person name="Mikkelsen T."/>
            <person name="Mlenga V."/>
            <person name="Moru K."/>
            <person name="Mozes J."/>
            <person name="Mulrain L."/>
            <person name="Munson G."/>
            <person name="Naylor J."/>
            <person name="Newes C."/>
            <person name="Nguyen C."/>
            <person name="Nguyen N."/>
            <person name="Nguyen T."/>
            <person name="Nicol R."/>
            <person name="Nielsen C."/>
            <person name="Nizzari M."/>
            <person name="Norbu C."/>
            <person name="Norbu N."/>
            <person name="O'donnell P."/>
            <person name="Okoawo O."/>
            <person name="O'leary S."/>
            <person name="Omotosho B."/>
            <person name="O'neill K."/>
            <person name="Osman S."/>
            <person name="Parker S."/>
            <person name="Perrin D."/>
            <person name="Phunkhang P."/>
            <person name="Piqani B."/>
            <person name="Purcell S."/>
            <person name="Rachupka T."/>
            <person name="Ramasamy U."/>
            <person name="Rameau R."/>
            <person name="Ray V."/>
            <person name="Raymond C."/>
            <person name="Retta R."/>
            <person name="Richardson S."/>
            <person name="Rise C."/>
            <person name="Rodriguez J."/>
            <person name="Rogers J."/>
            <person name="Rogov P."/>
            <person name="Rutman M."/>
            <person name="Schupbach R."/>
            <person name="Seaman C."/>
            <person name="Settipalli S."/>
            <person name="Sharpe T."/>
            <person name="Sheridan J."/>
            <person name="Sherpa N."/>
            <person name="Shi J."/>
            <person name="Smirnov S."/>
            <person name="Smith C."/>
            <person name="Sougnez C."/>
            <person name="Spencer B."/>
            <person name="Stalker J."/>
            <person name="Stange-thomann N."/>
            <person name="Stavropoulos S."/>
            <person name="Stetson K."/>
            <person name="Stone C."/>
            <person name="Stone S."/>
            <person name="Stubbs M."/>
            <person name="Talamas J."/>
            <person name="Tchuinga P."/>
            <person name="Tenzing P."/>
            <person name="Tesfaye S."/>
            <person name="Theodore J."/>
            <person name="Thoulutsang Y."/>
            <person name="Topham K."/>
            <person name="Towey S."/>
            <person name="Tsamla T."/>
            <person name="Tsomo N."/>
            <person name="Vallee D."/>
            <person name="Vassiliev H."/>
            <person name="Venkataraman V."/>
            <person name="Vinson J."/>
            <person name="Vo A."/>
            <person name="Wade C."/>
            <person name="Wang S."/>
            <person name="Wangchuk T."/>
            <person name="Wangdi T."/>
            <person name="Whittaker C."/>
            <person name="Wilkinson J."/>
            <person name="Wu Y."/>
            <person name="Wyman D."/>
            <person name="Yadav S."/>
            <person name="Yang S."/>
            <person name="Yang X."/>
            <person name="Yeager S."/>
            <person name="Yee E."/>
            <person name="Young G."/>
            <person name="Zainoun J."/>
            <person name="Zembeck L."/>
            <person name="Zimmer A."/>
            <person name="Zody M."/>
            <person name="Lander E."/>
        </authorList>
    </citation>
    <scope>NUCLEOTIDE SEQUENCE [LARGE SCALE GENOMIC DNA]</scope>
</reference>
<dbReference type="Gene3D" id="1.20.5.110">
    <property type="match status" value="1"/>
</dbReference>
<dbReference type="HOGENOM" id="CLU_075474_2_0_1"/>
<comment type="similarity">
    <text evidence="2">Belongs to the VTI1 family.</text>
</comment>
<dbReference type="GO" id="GO:0005484">
    <property type="term" value="F:SNAP receptor activity"/>
    <property type="evidence" value="ECO:0007669"/>
    <property type="project" value="TreeGrafter"/>
</dbReference>
<keyword evidence="4 9" id="KW-0812">Transmembrane</keyword>
<feature type="domain" description="T-SNARE coiled-coil homology" evidence="10">
    <location>
        <begin position="90"/>
        <end position="157"/>
    </location>
</feature>
<dbReference type="Gene3D" id="1.20.58.400">
    <property type="entry name" value="t-snare proteins"/>
    <property type="match status" value="1"/>
</dbReference>
<dbReference type="SUPFAM" id="SSF47661">
    <property type="entry name" value="t-snare proteins"/>
    <property type="match status" value="1"/>
</dbReference>